<evidence type="ECO:0000313" key="1">
    <source>
        <dbReference type="EMBL" id="RKD91816.1"/>
    </source>
</evidence>
<dbReference type="EMBL" id="RAPN01000001">
    <property type="protein sequence ID" value="RKD91816.1"/>
    <property type="molecule type" value="Genomic_DNA"/>
</dbReference>
<sequence>MTTEEIKQLITDWPNRELIFEHFLRNEDDFPSLLEVAFDDSKAINWRAAWIVDHLNEQNKPFVATFLPQIIATALKSENSSKLRHFLKIISLHPIPPVSVGLLFDRAFTIFTAPRYPVAVRVHALQILYKIARTEKELIPELVQTIENELDLHPSAGLKSRGKRILKALRSQTGC</sequence>
<dbReference type="OrthoDB" id="979487at2"/>
<comment type="caution">
    <text evidence="1">The sequence shown here is derived from an EMBL/GenBank/DDBJ whole genome shotgun (WGS) entry which is preliminary data.</text>
</comment>
<dbReference type="RefSeq" id="WP_120273085.1">
    <property type="nucleotide sequence ID" value="NZ_RAPN01000001.1"/>
</dbReference>
<organism evidence="1 2">
    <name type="scientific">Mangrovibacterium diazotrophicum</name>
    <dbReference type="NCBI Taxonomy" id="1261403"/>
    <lineage>
        <taxon>Bacteria</taxon>
        <taxon>Pseudomonadati</taxon>
        <taxon>Bacteroidota</taxon>
        <taxon>Bacteroidia</taxon>
        <taxon>Marinilabiliales</taxon>
        <taxon>Prolixibacteraceae</taxon>
        <taxon>Mangrovibacterium</taxon>
    </lineage>
</organism>
<gene>
    <name evidence="1" type="ORF">BC643_2182</name>
</gene>
<name>A0A419W8N9_9BACT</name>
<proteinExistence type="predicted"/>
<dbReference type="AlphaFoldDB" id="A0A419W8N9"/>
<dbReference type="Proteomes" id="UP000283387">
    <property type="component" value="Unassembled WGS sequence"/>
</dbReference>
<protein>
    <recommendedName>
        <fullName evidence="3">HEAT repeat protein</fullName>
    </recommendedName>
</protein>
<reference evidence="1 2" key="1">
    <citation type="submission" date="2018-09" db="EMBL/GenBank/DDBJ databases">
        <title>Genomic Encyclopedia of Archaeal and Bacterial Type Strains, Phase II (KMG-II): from individual species to whole genera.</title>
        <authorList>
            <person name="Goeker M."/>
        </authorList>
    </citation>
    <scope>NUCLEOTIDE SEQUENCE [LARGE SCALE GENOMIC DNA]</scope>
    <source>
        <strain evidence="1 2">DSM 27148</strain>
    </source>
</reference>
<keyword evidence="2" id="KW-1185">Reference proteome</keyword>
<evidence type="ECO:0000313" key="2">
    <source>
        <dbReference type="Proteomes" id="UP000283387"/>
    </source>
</evidence>
<accession>A0A419W8N9</accession>
<evidence type="ECO:0008006" key="3">
    <source>
        <dbReference type="Google" id="ProtNLM"/>
    </source>
</evidence>